<evidence type="ECO:0000313" key="2">
    <source>
        <dbReference type="EMBL" id="CAK0799733.1"/>
    </source>
</evidence>
<feature type="compositionally biased region" description="Low complexity" evidence="1">
    <location>
        <begin position="59"/>
        <end position="73"/>
    </location>
</feature>
<gene>
    <name evidence="2" type="ORF">PCOR1329_LOCUS8094</name>
</gene>
<dbReference type="Proteomes" id="UP001189429">
    <property type="component" value="Unassembled WGS sequence"/>
</dbReference>
<name>A0ABN9Q8Q9_9DINO</name>
<sequence length="161" mass="17915">AILAAHIAAPPRPSFIDRRAPRPRRGQMEGPARPCWLLPGGSAPPPRREPPRAPAVRQGAAGPATAPPGQGAWAPDAGALAGAFAVGLATAVRSGGGRISRVRRRGADLKRQLRMKNQQRLRQFREDARRKQEEEEWERLEQERAEEQARHEAERPERERR</sequence>
<protein>
    <submittedName>
        <fullName evidence="2">Uncharacterized protein</fullName>
    </submittedName>
</protein>
<proteinExistence type="predicted"/>
<dbReference type="EMBL" id="CAUYUJ010002221">
    <property type="protein sequence ID" value="CAK0799733.1"/>
    <property type="molecule type" value="Genomic_DNA"/>
</dbReference>
<feature type="compositionally biased region" description="Basic and acidic residues" evidence="1">
    <location>
        <begin position="123"/>
        <end position="161"/>
    </location>
</feature>
<evidence type="ECO:0000256" key="1">
    <source>
        <dbReference type="SAM" id="MobiDB-lite"/>
    </source>
</evidence>
<keyword evidence="3" id="KW-1185">Reference proteome</keyword>
<comment type="caution">
    <text evidence="2">The sequence shown here is derived from an EMBL/GenBank/DDBJ whole genome shotgun (WGS) entry which is preliminary data.</text>
</comment>
<organism evidence="2 3">
    <name type="scientific">Prorocentrum cordatum</name>
    <dbReference type="NCBI Taxonomy" id="2364126"/>
    <lineage>
        <taxon>Eukaryota</taxon>
        <taxon>Sar</taxon>
        <taxon>Alveolata</taxon>
        <taxon>Dinophyceae</taxon>
        <taxon>Prorocentrales</taxon>
        <taxon>Prorocentraceae</taxon>
        <taxon>Prorocentrum</taxon>
    </lineage>
</organism>
<feature type="non-terminal residue" evidence="2">
    <location>
        <position position="1"/>
    </location>
</feature>
<feature type="region of interest" description="Disordered" evidence="1">
    <location>
        <begin position="108"/>
        <end position="161"/>
    </location>
</feature>
<evidence type="ECO:0000313" key="3">
    <source>
        <dbReference type="Proteomes" id="UP001189429"/>
    </source>
</evidence>
<reference evidence="2" key="1">
    <citation type="submission" date="2023-10" db="EMBL/GenBank/DDBJ databases">
        <authorList>
            <person name="Chen Y."/>
            <person name="Shah S."/>
            <person name="Dougan E. K."/>
            <person name="Thang M."/>
            <person name="Chan C."/>
        </authorList>
    </citation>
    <scope>NUCLEOTIDE SEQUENCE [LARGE SCALE GENOMIC DNA]</scope>
</reference>
<feature type="non-terminal residue" evidence="2">
    <location>
        <position position="161"/>
    </location>
</feature>
<accession>A0ABN9Q8Q9</accession>
<feature type="region of interest" description="Disordered" evidence="1">
    <location>
        <begin position="1"/>
        <end position="73"/>
    </location>
</feature>